<organism evidence="4 5">
    <name type="scientific">Daucus carota subsp. sativus</name>
    <name type="common">Carrot</name>
    <dbReference type="NCBI Taxonomy" id="79200"/>
    <lineage>
        <taxon>Eukaryota</taxon>
        <taxon>Viridiplantae</taxon>
        <taxon>Streptophyta</taxon>
        <taxon>Embryophyta</taxon>
        <taxon>Tracheophyta</taxon>
        <taxon>Spermatophyta</taxon>
        <taxon>Magnoliopsida</taxon>
        <taxon>eudicotyledons</taxon>
        <taxon>Gunneridae</taxon>
        <taxon>Pentapetalae</taxon>
        <taxon>asterids</taxon>
        <taxon>campanulids</taxon>
        <taxon>Apiales</taxon>
        <taxon>Apiaceae</taxon>
        <taxon>Apioideae</taxon>
        <taxon>Scandiceae</taxon>
        <taxon>Daucinae</taxon>
        <taxon>Daucus</taxon>
        <taxon>Daucus sect. Daucus</taxon>
    </lineage>
</organism>
<dbReference type="InterPro" id="IPR045177">
    <property type="entry name" value="FDM1-5/IDN2"/>
</dbReference>
<feature type="domain" description="XS" evidence="2">
    <location>
        <begin position="105"/>
        <end position="214"/>
    </location>
</feature>
<accession>A0AAF0XQ58</accession>
<sequence length="600" mass="70622">MGHSSEEETEINDFGLENYSEKCYQQLRDGNFEVKISEEVYRCPYCCTRKGSNNMGSRIFFNMDAKEKGQHLGLVKYLQNLGRREVSERISPGVVNHSLNSDNNELFVYPWVGIVANIPVTFEEGKYVMANGEKLKSEFIAKGFNPTRVTPLWNYKSHICFAVVEFSEGWRGFHFAMTFEKSFEAAGKGKLGYLETKHWGTEVYGWIGREDDYYSEKAFGDFLRKFSFLRTINDIEAEEKRKSKDFMSDLSEVIAEKKMSLRAIEVQYNETLISIHKLITEKDKMFHAYNEDTNARIHNIVSEHQKMETELKLCEKELQKREARNDEERKKLALEKEMNERSALEQKKEHEKVCKLAEDHKREKEELRKRTVELQKHIDEKQELQLEIERMRESLSILKLMRSVKDDNFKKKINDTLKVLQQRDKEIEDVEALNRELVVQERKTNDKLQEAREELINFLKWKPTQWLGVKRIGELDVTLFFAACKKKYGGPDAEEKGAELCSLWADHLRDPNWHPFKIVALEGGYGHKEIINYEDEKLKKLEAEWEDQVQMAVITALKEINEYNPNGRYIIWEMWNYKEGRKATLGEGVSYLLELMKKRS</sequence>
<dbReference type="Pfam" id="PF03468">
    <property type="entry name" value="XS"/>
    <property type="match status" value="1"/>
</dbReference>
<evidence type="ECO:0000259" key="3">
    <source>
        <dbReference type="Pfam" id="PF03469"/>
    </source>
</evidence>
<feature type="coiled-coil region" evidence="1">
    <location>
        <begin position="297"/>
        <end position="454"/>
    </location>
</feature>
<gene>
    <name evidence="4" type="ORF">DCAR_0730030</name>
</gene>
<proteinExistence type="predicted"/>
<dbReference type="PANTHER" id="PTHR21596:SF65">
    <property type="entry name" value="PROTEIN INVOLVED IN DE NOVO 2-RELATED"/>
    <property type="match status" value="1"/>
</dbReference>
<dbReference type="AlphaFoldDB" id="A0AAF0XQ58"/>
<reference evidence="4" key="2">
    <citation type="submission" date="2022-03" db="EMBL/GenBank/DDBJ databases">
        <title>Draft title - Genomic analysis of global carrot germplasm unveils the trajectory of domestication and the origin of high carotenoid orange carrot.</title>
        <authorList>
            <person name="Iorizzo M."/>
            <person name="Ellison S."/>
            <person name="Senalik D."/>
            <person name="Macko-Podgorni A."/>
            <person name="Grzebelus D."/>
            <person name="Bostan H."/>
            <person name="Rolling W."/>
            <person name="Curaba J."/>
            <person name="Simon P."/>
        </authorList>
    </citation>
    <scope>NUCLEOTIDE SEQUENCE</scope>
    <source>
        <tissue evidence="4">Leaf</tissue>
    </source>
</reference>
<evidence type="ECO:0008006" key="6">
    <source>
        <dbReference type="Google" id="ProtNLM"/>
    </source>
</evidence>
<reference evidence="4" key="1">
    <citation type="journal article" date="2016" name="Nat. Genet.">
        <title>A high-quality carrot genome assembly provides new insights into carotenoid accumulation and asterid genome evolution.</title>
        <authorList>
            <person name="Iorizzo M."/>
            <person name="Ellison S."/>
            <person name="Senalik D."/>
            <person name="Zeng P."/>
            <person name="Satapoomin P."/>
            <person name="Huang J."/>
            <person name="Bowman M."/>
            <person name="Iovene M."/>
            <person name="Sanseverino W."/>
            <person name="Cavagnaro P."/>
            <person name="Yildiz M."/>
            <person name="Macko-Podgorni A."/>
            <person name="Moranska E."/>
            <person name="Grzebelus E."/>
            <person name="Grzebelus D."/>
            <person name="Ashrafi H."/>
            <person name="Zheng Z."/>
            <person name="Cheng S."/>
            <person name="Spooner D."/>
            <person name="Van Deynze A."/>
            <person name="Simon P."/>
        </authorList>
    </citation>
    <scope>NUCLEOTIDE SEQUENCE</scope>
    <source>
        <tissue evidence="4">Leaf</tissue>
    </source>
</reference>
<dbReference type="Proteomes" id="UP000077755">
    <property type="component" value="Chromosome 7"/>
</dbReference>
<evidence type="ECO:0000313" key="5">
    <source>
        <dbReference type="Proteomes" id="UP000077755"/>
    </source>
</evidence>
<dbReference type="InterPro" id="IPR005380">
    <property type="entry name" value="XS_domain"/>
</dbReference>
<dbReference type="GO" id="GO:0080188">
    <property type="term" value="P:gene silencing by siRNA-directed DNA methylation"/>
    <property type="evidence" value="ECO:0007669"/>
    <property type="project" value="InterPro"/>
</dbReference>
<dbReference type="InterPro" id="IPR005379">
    <property type="entry name" value="FDM1-5/IDN2_XH"/>
</dbReference>
<dbReference type="EMBL" id="CP093349">
    <property type="protein sequence ID" value="WOH10561.1"/>
    <property type="molecule type" value="Genomic_DNA"/>
</dbReference>
<name>A0AAF0XQ58_DAUCS</name>
<feature type="domain" description="Factor of DNA methylation 1-5/IDN2" evidence="3">
    <location>
        <begin position="470"/>
        <end position="598"/>
    </location>
</feature>
<evidence type="ECO:0000256" key="1">
    <source>
        <dbReference type="SAM" id="Coils"/>
    </source>
</evidence>
<protein>
    <recommendedName>
        <fullName evidence="6">Factor of DNA methylation 1-5/IDN2 domain-containing protein</fullName>
    </recommendedName>
</protein>
<keyword evidence="5" id="KW-1185">Reference proteome</keyword>
<dbReference type="PANTHER" id="PTHR21596">
    <property type="entry name" value="RIBONUCLEASE P SUBUNIT P38"/>
    <property type="match status" value="1"/>
</dbReference>
<dbReference type="Pfam" id="PF03469">
    <property type="entry name" value="XH"/>
    <property type="match status" value="1"/>
</dbReference>
<keyword evidence="1" id="KW-0175">Coiled coil</keyword>
<dbReference type="Gene3D" id="3.30.70.2890">
    <property type="entry name" value="XS domain"/>
    <property type="match status" value="1"/>
</dbReference>
<evidence type="ECO:0000259" key="2">
    <source>
        <dbReference type="Pfam" id="PF03468"/>
    </source>
</evidence>
<dbReference type="InterPro" id="IPR038588">
    <property type="entry name" value="XS_domain_sf"/>
</dbReference>
<evidence type="ECO:0000313" key="4">
    <source>
        <dbReference type="EMBL" id="WOH10561.1"/>
    </source>
</evidence>